<dbReference type="PANTHER" id="PTHR22939:SF129">
    <property type="entry name" value="SERINE PROTEASE HTRA2, MITOCHONDRIAL"/>
    <property type="match status" value="1"/>
</dbReference>
<dbReference type="Pfam" id="PF00089">
    <property type="entry name" value="Trypsin"/>
    <property type="match status" value="1"/>
</dbReference>
<evidence type="ECO:0000256" key="1">
    <source>
        <dbReference type="SAM" id="MobiDB-lite"/>
    </source>
</evidence>
<evidence type="ECO:0000256" key="2">
    <source>
        <dbReference type="SAM" id="Phobius"/>
    </source>
</evidence>
<feature type="transmembrane region" description="Helical" evidence="2">
    <location>
        <begin position="50"/>
        <end position="72"/>
    </location>
</feature>
<reference evidence="4 5" key="1">
    <citation type="submission" date="2023-03" db="EMBL/GenBank/DDBJ databases">
        <title>Draft genome sequence of type strain Streptomyces ferralitis JCM 14344.</title>
        <authorList>
            <person name="Klaysubun C."/>
            <person name="Duangmal K."/>
        </authorList>
    </citation>
    <scope>NUCLEOTIDE SEQUENCE [LARGE SCALE GENOMIC DNA]</scope>
    <source>
        <strain evidence="4 5">JCM 14344</strain>
    </source>
</reference>
<keyword evidence="2" id="KW-1133">Transmembrane helix</keyword>
<accession>A0ABT5Z8F8</accession>
<dbReference type="SUPFAM" id="SSF50494">
    <property type="entry name" value="Trypsin-like serine proteases"/>
    <property type="match status" value="1"/>
</dbReference>
<keyword evidence="5" id="KW-1185">Reference proteome</keyword>
<keyword evidence="2" id="KW-0472">Membrane</keyword>
<organism evidence="4 5">
    <name type="scientific">Streptantibioticus ferralitis</name>
    <dbReference type="NCBI Taxonomy" id="236510"/>
    <lineage>
        <taxon>Bacteria</taxon>
        <taxon>Bacillati</taxon>
        <taxon>Actinomycetota</taxon>
        <taxon>Actinomycetes</taxon>
        <taxon>Kitasatosporales</taxon>
        <taxon>Streptomycetaceae</taxon>
        <taxon>Streptantibioticus</taxon>
    </lineage>
</organism>
<dbReference type="InterPro" id="IPR001940">
    <property type="entry name" value="Peptidase_S1C"/>
</dbReference>
<evidence type="ECO:0000313" key="4">
    <source>
        <dbReference type="EMBL" id="MDF2259335.1"/>
    </source>
</evidence>
<evidence type="ECO:0000259" key="3">
    <source>
        <dbReference type="Pfam" id="PF00089"/>
    </source>
</evidence>
<gene>
    <name evidence="4" type="ORF">P2L57_27580</name>
</gene>
<evidence type="ECO:0000313" key="5">
    <source>
        <dbReference type="Proteomes" id="UP001220022"/>
    </source>
</evidence>
<dbReference type="Proteomes" id="UP001220022">
    <property type="component" value="Unassembled WGS sequence"/>
</dbReference>
<feature type="region of interest" description="Disordered" evidence="1">
    <location>
        <begin position="223"/>
        <end position="259"/>
    </location>
</feature>
<dbReference type="RefSeq" id="WP_275818812.1">
    <property type="nucleotide sequence ID" value="NZ_BAAANM010000009.1"/>
</dbReference>
<dbReference type="Gene3D" id="2.40.10.120">
    <property type="match status" value="2"/>
</dbReference>
<dbReference type="EMBL" id="JARHTQ010000022">
    <property type="protein sequence ID" value="MDF2259335.1"/>
    <property type="molecule type" value="Genomic_DNA"/>
</dbReference>
<feature type="compositionally biased region" description="Polar residues" evidence="1">
    <location>
        <begin position="1"/>
        <end position="15"/>
    </location>
</feature>
<dbReference type="InterPro" id="IPR009003">
    <property type="entry name" value="Peptidase_S1_PA"/>
</dbReference>
<dbReference type="PANTHER" id="PTHR22939">
    <property type="entry name" value="SERINE PROTEASE FAMILY S1C HTRA-RELATED"/>
    <property type="match status" value="1"/>
</dbReference>
<feature type="domain" description="Peptidase S1" evidence="3">
    <location>
        <begin position="265"/>
        <end position="307"/>
    </location>
</feature>
<protein>
    <submittedName>
        <fullName evidence="4">Trypsin-like peptidase domain-containing protein</fullName>
    </submittedName>
</protein>
<dbReference type="PRINTS" id="PR00834">
    <property type="entry name" value="PROTEASES2C"/>
</dbReference>
<comment type="caution">
    <text evidence="4">The sequence shown here is derived from an EMBL/GenBank/DDBJ whole genome shotgun (WGS) entry which is preliminary data.</text>
</comment>
<dbReference type="Pfam" id="PF13365">
    <property type="entry name" value="Trypsin_2"/>
    <property type="match status" value="1"/>
</dbReference>
<sequence>MTDSTHFSSGSQHSAGSAFDGAYPPPPPYHPSQPVAEPGGPAPRRSRRSVALVAAVALASGLVGGGTAALIADSTRGDTVSSSVVGSPASAKSLGSVSAVASAASPSIAEITANTSGGQSIGSGVVLRPDGTILTNNHVIAGADTVKVKFTNGKSANAKVIATDAAKDLAVLRAQGVSGLPAATLGNSNALAVGDPVVAIGSPEGLSNTVTSGVVSALNRDVTVPTDGGNSGDSGNGGGFGGRGGGGGNQWPFEFGGGQYNGQVGGNTTTYKAIQTDASLNPGNSGGALISLSGQIIGINSAMYTPSSSSGSSSGGSGSIGLGFAIPINTVKSFLDSNHISYNS</sequence>
<proteinExistence type="predicted"/>
<keyword evidence="2" id="KW-0812">Transmembrane</keyword>
<feature type="region of interest" description="Disordered" evidence="1">
    <location>
        <begin position="1"/>
        <end position="46"/>
    </location>
</feature>
<name>A0ABT5Z8F8_9ACTN</name>
<feature type="compositionally biased region" description="Low complexity" evidence="1">
    <location>
        <begin position="32"/>
        <end position="46"/>
    </location>
</feature>
<feature type="compositionally biased region" description="Gly residues" evidence="1">
    <location>
        <begin position="229"/>
        <end position="259"/>
    </location>
</feature>
<dbReference type="InterPro" id="IPR001254">
    <property type="entry name" value="Trypsin_dom"/>
</dbReference>